<evidence type="ECO:0000313" key="1">
    <source>
        <dbReference type="EMBL" id="QJE98075.1"/>
    </source>
</evidence>
<proteinExistence type="predicted"/>
<accession>A0A858RMY7</accession>
<evidence type="ECO:0000313" key="2">
    <source>
        <dbReference type="Proteomes" id="UP000501812"/>
    </source>
</evidence>
<dbReference type="Proteomes" id="UP000501812">
    <property type="component" value="Chromosome"/>
</dbReference>
<gene>
    <name evidence="1" type="ORF">HHL09_20565</name>
</gene>
<dbReference type="AlphaFoldDB" id="A0A858RMY7"/>
<reference evidence="1 2" key="1">
    <citation type="submission" date="2020-04" db="EMBL/GenBank/DDBJ databases">
        <title>Luteolibacter sp. G-1-1-1 isolated from soil.</title>
        <authorList>
            <person name="Dahal R.H."/>
        </authorList>
    </citation>
    <scope>NUCLEOTIDE SEQUENCE [LARGE SCALE GENOMIC DNA]</scope>
    <source>
        <strain evidence="1 2">G-1-1-1</strain>
    </source>
</reference>
<sequence length="65" mass="7079">MARGEMVDLMVKENVPKAMETVLGTPGNQGMVDVQFAIREWTMTDTVAASEWFAENDAKLGCGEA</sequence>
<protein>
    <submittedName>
        <fullName evidence="1">Uncharacterized protein</fullName>
    </submittedName>
</protein>
<name>A0A858RMY7_9BACT</name>
<dbReference type="KEGG" id="luo:HHL09_20565"/>
<keyword evidence="2" id="KW-1185">Reference proteome</keyword>
<organism evidence="1 2">
    <name type="scientific">Luteolibacter luteus</name>
    <dbReference type="NCBI Taxonomy" id="2728835"/>
    <lineage>
        <taxon>Bacteria</taxon>
        <taxon>Pseudomonadati</taxon>
        <taxon>Verrucomicrobiota</taxon>
        <taxon>Verrucomicrobiia</taxon>
        <taxon>Verrucomicrobiales</taxon>
        <taxon>Verrucomicrobiaceae</taxon>
        <taxon>Luteolibacter</taxon>
    </lineage>
</organism>
<dbReference type="RefSeq" id="WP_169456534.1">
    <property type="nucleotide sequence ID" value="NZ_CP051774.1"/>
</dbReference>
<dbReference type="EMBL" id="CP051774">
    <property type="protein sequence ID" value="QJE98075.1"/>
    <property type="molecule type" value="Genomic_DNA"/>
</dbReference>